<evidence type="ECO:0000313" key="2">
    <source>
        <dbReference type="EMBL" id="KUK63226.1"/>
    </source>
</evidence>
<name>A0A101GRC8_9EURY</name>
<dbReference type="Pfam" id="PF08241">
    <property type="entry name" value="Methyltransf_11"/>
    <property type="match status" value="1"/>
</dbReference>
<sequence>MKKSAEGFTRIAREVFAPIYPVIAEQVLAWSGIRDGLALDLGSGPGLLSVALAQKSNLSVIALDADPAMSRIAQKTAAGCPDRVTPVTADVHCMPIRDNAVSLIVSRGSIYFWNDRAQAFSEIERVLRPGGVAFAGGSFGTPALRETIFAEMRRRNPDWDRDIVRRSGQATIDVLRRELAASGVAHARIRKEEEGLWVEIRKDLSPIIRHAR</sequence>
<dbReference type="GO" id="GO:0032259">
    <property type="term" value="P:methylation"/>
    <property type="evidence" value="ECO:0007669"/>
    <property type="project" value="UniProtKB-KW"/>
</dbReference>
<feature type="domain" description="Methyltransferase type 11" evidence="1">
    <location>
        <begin position="39"/>
        <end position="134"/>
    </location>
</feature>
<dbReference type="PANTHER" id="PTHR43591:SF24">
    <property type="entry name" value="2-METHOXY-6-POLYPRENYL-1,4-BENZOQUINOL METHYLASE, MITOCHONDRIAL"/>
    <property type="match status" value="1"/>
</dbReference>
<gene>
    <name evidence="2" type="ORF">XD82_0457</name>
</gene>
<keyword evidence="2" id="KW-0808">Transferase</keyword>
<dbReference type="AlphaFoldDB" id="A0A101GRC8"/>
<evidence type="ECO:0000313" key="3">
    <source>
        <dbReference type="Proteomes" id="UP000054323"/>
    </source>
</evidence>
<proteinExistence type="predicted"/>
<keyword evidence="2" id="KW-0489">Methyltransferase</keyword>
<dbReference type="EMBL" id="LGGD01000037">
    <property type="protein sequence ID" value="KUK63226.1"/>
    <property type="molecule type" value="Genomic_DNA"/>
</dbReference>
<dbReference type="PATRIC" id="fig|2198.4.peg.712"/>
<reference evidence="3" key="1">
    <citation type="journal article" date="2015" name="MBio">
        <title>Genome-Resolved Metagenomic Analysis Reveals Roles for Candidate Phyla and Other Microbial Community Members in Biogeochemical Transformations in Oil Reservoirs.</title>
        <authorList>
            <person name="Hu P."/>
            <person name="Tom L."/>
            <person name="Singh A."/>
            <person name="Thomas B.C."/>
            <person name="Baker B.J."/>
            <person name="Piceno Y.M."/>
            <person name="Andersen G.L."/>
            <person name="Banfield J.F."/>
        </authorList>
    </citation>
    <scope>NUCLEOTIDE SEQUENCE [LARGE SCALE GENOMIC DNA]</scope>
</reference>
<dbReference type="Gene3D" id="3.40.50.150">
    <property type="entry name" value="Vaccinia Virus protein VP39"/>
    <property type="match status" value="1"/>
</dbReference>
<dbReference type="SUPFAM" id="SSF53335">
    <property type="entry name" value="S-adenosyl-L-methionine-dependent methyltransferases"/>
    <property type="match status" value="1"/>
</dbReference>
<protein>
    <submittedName>
        <fullName evidence="2">Methyltransferase type 11</fullName>
    </submittedName>
</protein>
<dbReference type="InterPro" id="IPR029063">
    <property type="entry name" value="SAM-dependent_MTases_sf"/>
</dbReference>
<dbReference type="PANTHER" id="PTHR43591">
    <property type="entry name" value="METHYLTRANSFERASE"/>
    <property type="match status" value="1"/>
</dbReference>
<accession>A0A101GRC8</accession>
<comment type="caution">
    <text evidence="2">The sequence shown here is derived from an EMBL/GenBank/DDBJ whole genome shotgun (WGS) entry which is preliminary data.</text>
</comment>
<evidence type="ECO:0000259" key="1">
    <source>
        <dbReference type="Pfam" id="PF08241"/>
    </source>
</evidence>
<dbReference type="Proteomes" id="UP000054323">
    <property type="component" value="Unassembled WGS sequence"/>
</dbReference>
<dbReference type="GO" id="GO:0008757">
    <property type="term" value="F:S-adenosylmethionine-dependent methyltransferase activity"/>
    <property type="evidence" value="ECO:0007669"/>
    <property type="project" value="InterPro"/>
</dbReference>
<dbReference type="CDD" id="cd02440">
    <property type="entry name" value="AdoMet_MTases"/>
    <property type="match status" value="1"/>
</dbReference>
<dbReference type="InterPro" id="IPR013216">
    <property type="entry name" value="Methyltransf_11"/>
</dbReference>
<organism evidence="2 3">
    <name type="scientific">Methanoculleus marisnigri</name>
    <dbReference type="NCBI Taxonomy" id="2198"/>
    <lineage>
        <taxon>Archaea</taxon>
        <taxon>Methanobacteriati</taxon>
        <taxon>Methanobacteriota</taxon>
        <taxon>Stenosarchaea group</taxon>
        <taxon>Methanomicrobia</taxon>
        <taxon>Methanomicrobiales</taxon>
        <taxon>Methanomicrobiaceae</taxon>
        <taxon>Methanoculleus</taxon>
    </lineage>
</organism>